<sequence>MAVQRTGYSGKPLYQKLGIKETHKVRFYNEPDAYYEWLEVSFPLIKTDEKENADMVHIFSREKAELQKLLKESANTIEQNGMIWVSWPKKASKQPTDITENTVRELAFPLGLVDVKVCSVSEVWSGLKVVIRKENRK</sequence>
<organism evidence="1 2">
    <name type="scientific">Leptobacterium flavescens</name>
    <dbReference type="NCBI Taxonomy" id="472055"/>
    <lineage>
        <taxon>Bacteria</taxon>
        <taxon>Pseudomonadati</taxon>
        <taxon>Bacteroidota</taxon>
        <taxon>Flavobacteriia</taxon>
        <taxon>Flavobacteriales</taxon>
        <taxon>Flavobacteriaceae</taxon>
        <taxon>Leptobacterium</taxon>
    </lineage>
</organism>
<keyword evidence="2" id="KW-1185">Reference proteome</keyword>
<evidence type="ECO:0000313" key="1">
    <source>
        <dbReference type="EMBL" id="NER15356.1"/>
    </source>
</evidence>
<dbReference type="RefSeq" id="WP_163608638.1">
    <property type="nucleotide sequence ID" value="NZ_JAABOO010000004.1"/>
</dbReference>
<dbReference type="EMBL" id="JAABOO010000004">
    <property type="protein sequence ID" value="NER15356.1"/>
    <property type="molecule type" value="Genomic_DNA"/>
</dbReference>
<name>A0A6P0UY33_9FLAO</name>
<dbReference type="Pfam" id="PF11253">
    <property type="entry name" value="DUF3052"/>
    <property type="match status" value="1"/>
</dbReference>
<evidence type="ECO:0000313" key="2">
    <source>
        <dbReference type="Proteomes" id="UP000468581"/>
    </source>
</evidence>
<dbReference type="InterPro" id="IPR021412">
    <property type="entry name" value="DUF3052"/>
</dbReference>
<proteinExistence type="predicted"/>
<gene>
    <name evidence="1" type="ORF">GWK08_18015</name>
</gene>
<accession>A0A6P0UY33</accession>
<reference evidence="1 2" key="1">
    <citation type="submission" date="2020-01" db="EMBL/GenBank/DDBJ databases">
        <title>Leptobacterium flavescens.</title>
        <authorList>
            <person name="Wang G."/>
        </authorList>
    </citation>
    <scope>NUCLEOTIDE SEQUENCE [LARGE SCALE GENOMIC DNA]</scope>
    <source>
        <strain evidence="1 2">KCTC 22160</strain>
    </source>
</reference>
<dbReference type="Proteomes" id="UP000468581">
    <property type="component" value="Unassembled WGS sequence"/>
</dbReference>
<protein>
    <submittedName>
        <fullName evidence="1">DUF3052 family protein</fullName>
    </submittedName>
</protein>
<dbReference type="AlphaFoldDB" id="A0A6P0UY33"/>
<comment type="caution">
    <text evidence="1">The sequence shown here is derived from an EMBL/GenBank/DDBJ whole genome shotgun (WGS) entry which is preliminary data.</text>
</comment>